<evidence type="ECO:0000313" key="13">
    <source>
        <dbReference type="EMBL" id="KIX14547.1"/>
    </source>
</evidence>
<dbReference type="PANTHER" id="PTHR43884:SF12">
    <property type="entry name" value="ISOVALERYL-COA DEHYDROGENASE, MITOCHONDRIAL-RELATED"/>
    <property type="match status" value="1"/>
</dbReference>
<accession>A0A0D2GIA3</accession>
<dbReference type="InterPro" id="IPR006089">
    <property type="entry name" value="Acyl-CoA_DH_CS"/>
</dbReference>
<keyword evidence="5 9" id="KW-0274">FAD</keyword>
<evidence type="ECO:0000256" key="2">
    <source>
        <dbReference type="ARBA" id="ARBA00009347"/>
    </source>
</evidence>
<dbReference type="PIRSF" id="PIRSF016578">
    <property type="entry name" value="HsaA"/>
    <property type="match status" value="1"/>
</dbReference>
<evidence type="ECO:0000256" key="6">
    <source>
        <dbReference type="ARBA" id="ARBA00023002"/>
    </source>
</evidence>
<evidence type="ECO:0000259" key="10">
    <source>
        <dbReference type="Pfam" id="PF00441"/>
    </source>
</evidence>
<sequence length="386" mass="42028">MTYQLTEEQLMLQQMVRRLAREQLAPHAAERDEKGEFAWDAVEIFRENGLFGCDFPEKYGGSHMGTLAMCLATEEVAKVCASSAVVLLVQELGSLPMMLAAGDEQKDKWFPSLASGEHLVAFGLTEPGAGSDVAGLKTTAVKKGDKYIINGRKQFISHADVAQYVCLACRTDPAKAAHKGGLSIIVVEKGTPGFSIGKHEDKMGIRGSTTCEVVLEDCEVPVENLLGKEGDGFAILMKTLDFTRPCVAAQALGIAQGALDYAVAYAREREQFGKPIISFQGLNWMLADMDAKIEAARQLVYKASATFEEVPKDLSRVSREAIRLSAMSKMVASDTAMQVTTDAVQILGGYGYVKEYPVERMMRDAKITQIYEGTSQVQKIVIASCL</sequence>
<dbReference type="FunFam" id="1.10.540.10:FF:000002">
    <property type="entry name" value="Acyl-CoA dehydrogenase FadE19"/>
    <property type="match status" value="1"/>
</dbReference>
<keyword evidence="6 9" id="KW-0560">Oxidoreductase</keyword>
<evidence type="ECO:0000256" key="5">
    <source>
        <dbReference type="ARBA" id="ARBA00022827"/>
    </source>
</evidence>
<dbReference type="PANTHER" id="PTHR43884">
    <property type="entry name" value="ACYL-COA DEHYDROGENASE"/>
    <property type="match status" value="1"/>
</dbReference>
<dbReference type="PROSITE" id="PS00072">
    <property type="entry name" value="ACYL_COA_DH_1"/>
    <property type="match status" value="1"/>
</dbReference>
<dbReference type="EC" id="1.3.8.10" evidence="7"/>
<proteinExistence type="inferred from homology"/>
<name>A0A0D2GIA3_9BACT</name>
<dbReference type="FunFam" id="1.20.140.10:FF:000004">
    <property type="entry name" value="Acyl-CoA dehydrogenase FadE25"/>
    <property type="match status" value="1"/>
</dbReference>
<evidence type="ECO:0000256" key="9">
    <source>
        <dbReference type="RuleBase" id="RU362125"/>
    </source>
</evidence>
<dbReference type="GO" id="GO:0050660">
    <property type="term" value="F:flavin adenine dinucleotide binding"/>
    <property type="evidence" value="ECO:0007669"/>
    <property type="project" value="InterPro"/>
</dbReference>
<dbReference type="Gene3D" id="2.40.110.10">
    <property type="entry name" value="Butyryl-CoA Dehydrogenase, subunit A, domain 2"/>
    <property type="match status" value="1"/>
</dbReference>
<evidence type="ECO:0000256" key="4">
    <source>
        <dbReference type="ARBA" id="ARBA00022630"/>
    </source>
</evidence>
<dbReference type="EMBL" id="AZAC01000010">
    <property type="protein sequence ID" value="KIX14547.1"/>
    <property type="molecule type" value="Genomic_DNA"/>
</dbReference>
<dbReference type="PROSITE" id="PS00073">
    <property type="entry name" value="ACYL_COA_DH_2"/>
    <property type="match status" value="1"/>
</dbReference>
<evidence type="ECO:0000259" key="12">
    <source>
        <dbReference type="Pfam" id="PF02771"/>
    </source>
</evidence>
<feature type="domain" description="Acyl-CoA dehydrogenase/oxidase N-terminal" evidence="12">
    <location>
        <begin position="6"/>
        <end position="117"/>
    </location>
</feature>
<dbReference type="InterPro" id="IPR006091">
    <property type="entry name" value="Acyl-CoA_Oxase/DH_mid-dom"/>
</dbReference>
<keyword evidence="14" id="KW-1185">Reference proteome</keyword>
<dbReference type="InterPro" id="IPR046373">
    <property type="entry name" value="Acyl-CoA_Oxase/DH_mid-dom_sf"/>
</dbReference>
<dbReference type="PATRIC" id="fig|1429043.3.peg.1708"/>
<organism evidence="13 14">
    <name type="scientific">Dethiosulfatarculus sandiegensis</name>
    <dbReference type="NCBI Taxonomy" id="1429043"/>
    <lineage>
        <taxon>Bacteria</taxon>
        <taxon>Pseudomonadati</taxon>
        <taxon>Thermodesulfobacteriota</taxon>
        <taxon>Desulfarculia</taxon>
        <taxon>Desulfarculales</taxon>
        <taxon>Desulfarculaceae</taxon>
        <taxon>Dethiosulfatarculus</taxon>
    </lineage>
</organism>
<dbReference type="Pfam" id="PF02771">
    <property type="entry name" value="Acyl-CoA_dh_N"/>
    <property type="match status" value="1"/>
</dbReference>
<dbReference type="GO" id="GO:0003995">
    <property type="term" value="F:acyl-CoA dehydrogenase activity"/>
    <property type="evidence" value="ECO:0007669"/>
    <property type="project" value="InterPro"/>
</dbReference>
<evidence type="ECO:0000256" key="1">
    <source>
        <dbReference type="ARBA" id="ARBA00001974"/>
    </source>
</evidence>
<comment type="subunit">
    <text evidence="3">Homotetramer.</text>
</comment>
<gene>
    <name evidence="13" type="ORF">X474_08075</name>
</gene>
<dbReference type="InterPro" id="IPR009100">
    <property type="entry name" value="AcylCoA_DH/oxidase_NM_dom_sf"/>
</dbReference>
<protein>
    <recommendedName>
        <fullName evidence="8">Cyclohex-1-ene-1-carbonyl-CoA dehydrogenase</fullName>
        <ecNumber evidence="7">1.3.8.10</ecNumber>
    </recommendedName>
</protein>
<dbReference type="SUPFAM" id="SSF47203">
    <property type="entry name" value="Acyl-CoA dehydrogenase C-terminal domain-like"/>
    <property type="match status" value="1"/>
</dbReference>
<comment type="caution">
    <text evidence="13">The sequence shown here is derived from an EMBL/GenBank/DDBJ whole genome shotgun (WGS) entry which is preliminary data.</text>
</comment>
<evidence type="ECO:0000256" key="7">
    <source>
        <dbReference type="ARBA" id="ARBA00066362"/>
    </source>
</evidence>
<dbReference type="SUPFAM" id="SSF56645">
    <property type="entry name" value="Acyl-CoA dehydrogenase NM domain-like"/>
    <property type="match status" value="1"/>
</dbReference>
<dbReference type="STRING" id="1429043.X474_08075"/>
<dbReference type="Proteomes" id="UP000032233">
    <property type="component" value="Unassembled WGS sequence"/>
</dbReference>
<comment type="cofactor">
    <cofactor evidence="1 9">
        <name>FAD</name>
        <dbReference type="ChEBI" id="CHEBI:57692"/>
    </cofactor>
</comment>
<evidence type="ECO:0000256" key="8">
    <source>
        <dbReference type="ARBA" id="ARBA00072305"/>
    </source>
</evidence>
<dbReference type="InterPro" id="IPR037069">
    <property type="entry name" value="AcylCoA_DH/ox_N_sf"/>
</dbReference>
<dbReference type="InParanoid" id="A0A0D2GIA3"/>
<feature type="domain" description="Acyl-CoA oxidase/dehydrogenase middle" evidence="11">
    <location>
        <begin position="121"/>
        <end position="218"/>
    </location>
</feature>
<dbReference type="InterPro" id="IPR013786">
    <property type="entry name" value="AcylCoA_DH/ox_N"/>
</dbReference>
<dbReference type="Pfam" id="PF00441">
    <property type="entry name" value="Acyl-CoA_dh_1"/>
    <property type="match status" value="1"/>
</dbReference>
<dbReference type="InterPro" id="IPR036250">
    <property type="entry name" value="AcylCo_DH-like_C"/>
</dbReference>
<dbReference type="FunFam" id="2.40.110.10:FF:000001">
    <property type="entry name" value="Acyl-CoA dehydrogenase, mitochondrial"/>
    <property type="match status" value="1"/>
</dbReference>
<dbReference type="RefSeq" id="WP_044347796.1">
    <property type="nucleotide sequence ID" value="NZ_AZAC01000010.1"/>
</dbReference>
<keyword evidence="4 9" id="KW-0285">Flavoprotein</keyword>
<dbReference type="AlphaFoldDB" id="A0A0D2GIA3"/>
<dbReference type="InterPro" id="IPR009075">
    <property type="entry name" value="AcylCo_DH/oxidase_C"/>
</dbReference>
<reference evidence="13 14" key="1">
    <citation type="submission" date="2013-11" db="EMBL/GenBank/DDBJ databases">
        <title>Metagenomic analysis of a methanogenic consortium involved in long chain n-alkane degradation.</title>
        <authorList>
            <person name="Davidova I.A."/>
            <person name="Callaghan A.V."/>
            <person name="Wawrik B."/>
            <person name="Pruitt S."/>
            <person name="Marks C."/>
            <person name="Duncan K.E."/>
            <person name="Suflita J.M."/>
        </authorList>
    </citation>
    <scope>NUCLEOTIDE SEQUENCE [LARGE SCALE GENOMIC DNA]</scope>
    <source>
        <strain evidence="13 14">SPR</strain>
    </source>
</reference>
<dbReference type="OrthoDB" id="9765339at2"/>
<comment type="similarity">
    <text evidence="2 9">Belongs to the acyl-CoA dehydrogenase family.</text>
</comment>
<dbReference type="FunCoup" id="A0A0D2GIA3">
    <property type="interactions" value="470"/>
</dbReference>
<evidence type="ECO:0000313" key="14">
    <source>
        <dbReference type="Proteomes" id="UP000032233"/>
    </source>
</evidence>
<dbReference type="Pfam" id="PF02770">
    <property type="entry name" value="Acyl-CoA_dh_M"/>
    <property type="match status" value="1"/>
</dbReference>
<evidence type="ECO:0000259" key="11">
    <source>
        <dbReference type="Pfam" id="PF02770"/>
    </source>
</evidence>
<evidence type="ECO:0000256" key="3">
    <source>
        <dbReference type="ARBA" id="ARBA00011881"/>
    </source>
</evidence>
<dbReference type="Gene3D" id="1.20.140.10">
    <property type="entry name" value="Butyryl-CoA Dehydrogenase, subunit A, domain 3"/>
    <property type="match status" value="1"/>
</dbReference>
<feature type="domain" description="Acyl-CoA dehydrogenase/oxidase C-terminal" evidence="10">
    <location>
        <begin position="230"/>
        <end position="383"/>
    </location>
</feature>
<dbReference type="Gene3D" id="1.10.540.10">
    <property type="entry name" value="Acyl-CoA dehydrogenase/oxidase, N-terminal domain"/>
    <property type="match status" value="1"/>
</dbReference>